<sequence length="296" mass="34839">MIRKLGKLFPSLQLLDNFHDTPIDYKWFISEDGQIIGIHPNEISKRDSKILSIFLQPYNMNIPPLTDQEMWWSKRIHDDHNKSEKVKPFRFIYFKIKGKQVDGAAFKEALQNLYTKTIPVLWENDKEGIIIESEANAVEETIDYEKIIDVFMSDLYMNINFLVGPYFHSLKKINIHYHSMVRDAKTAFSYSNQSVITYKEAILYSMVNQIDDAFLTEVNSILLENIEHDYELLKTIKVYIQCNLNTTVAARKLHLHRNSLQYRLDKFVEKTGMNIKKFNEASVVYIMILSIMHNEK</sequence>
<reference evidence="2 3" key="1">
    <citation type="submission" date="2019-06" db="EMBL/GenBank/DDBJ databases">
        <title>Cerasibacillus sp. nov., isolated from maize field.</title>
        <authorList>
            <person name="Lin S.-Y."/>
            <person name="Tsai C.-F."/>
            <person name="Young C.-C."/>
        </authorList>
    </citation>
    <scope>NUCLEOTIDE SEQUENCE [LARGE SCALE GENOMIC DNA]</scope>
    <source>
        <strain evidence="2 3">CC-CFT480</strain>
    </source>
</reference>
<evidence type="ECO:0000259" key="1">
    <source>
        <dbReference type="Pfam" id="PF13556"/>
    </source>
</evidence>
<dbReference type="Proteomes" id="UP000321574">
    <property type="component" value="Unassembled WGS sequence"/>
</dbReference>
<feature type="domain" description="PucR C-terminal helix-turn-helix" evidence="1">
    <location>
        <begin position="232"/>
        <end position="287"/>
    </location>
</feature>
<organism evidence="2 3">
    <name type="scientific">Cerasibacillus terrae</name>
    <dbReference type="NCBI Taxonomy" id="2498845"/>
    <lineage>
        <taxon>Bacteria</taxon>
        <taxon>Bacillati</taxon>
        <taxon>Bacillota</taxon>
        <taxon>Bacilli</taxon>
        <taxon>Bacillales</taxon>
        <taxon>Bacillaceae</taxon>
        <taxon>Cerasibacillus</taxon>
    </lineage>
</organism>
<dbReference type="InterPro" id="IPR009057">
    <property type="entry name" value="Homeodomain-like_sf"/>
</dbReference>
<dbReference type="InterPro" id="IPR051448">
    <property type="entry name" value="CdaR-like_regulators"/>
</dbReference>
<protein>
    <recommendedName>
        <fullName evidence="1">PucR C-terminal helix-turn-helix domain-containing protein</fullName>
    </recommendedName>
</protein>
<gene>
    <name evidence="2" type="ORF">FHP05_13500</name>
</gene>
<dbReference type="InterPro" id="IPR042070">
    <property type="entry name" value="PucR_C-HTH_sf"/>
</dbReference>
<dbReference type="PANTHER" id="PTHR33744">
    <property type="entry name" value="CARBOHYDRATE DIACID REGULATOR"/>
    <property type="match status" value="1"/>
</dbReference>
<keyword evidence="3" id="KW-1185">Reference proteome</keyword>
<dbReference type="RefSeq" id="WP_147669196.1">
    <property type="nucleotide sequence ID" value="NZ_VDUW01000012.1"/>
</dbReference>
<dbReference type="Pfam" id="PF13556">
    <property type="entry name" value="HTH_30"/>
    <property type="match status" value="1"/>
</dbReference>
<dbReference type="InterPro" id="IPR025736">
    <property type="entry name" value="PucR_C-HTH_dom"/>
</dbReference>
<dbReference type="OrthoDB" id="9792148at2"/>
<dbReference type="AlphaFoldDB" id="A0A5C8NJR1"/>
<dbReference type="PANTHER" id="PTHR33744:SF15">
    <property type="entry name" value="CARBOHYDRATE DIACID REGULATOR"/>
    <property type="match status" value="1"/>
</dbReference>
<dbReference type="Gene3D" id="1.10.10.2840">
    <property type="entry name" value="PucR C-terminal helix-turn-helix domain"/>
    <property type="match status" value="1"/>
</dbReference>
<evidence type="ECO:0000313" key="3">
    <source>
        <dbReference type="Proteomes" id="UP000321574"/>
    </source>
</evidence>
<proteinExistence type="predicted"/>
<dbReference type="SUPFAM" id="SSF46689">
    <property type="entry name" value="Homeodomain-like"/>
    <property type="match status" value="1"/>
</dbReference>
<comment type="caution">
    <text evidence="2">The sequence shown here is derived from an EMBL/GenBank/DDBJ whole genome shotgun (WGS) entry which is preliminary data.</text>
</comment>
<evidence type="ECO:0000313" key="2">
    <source>
        <dbReference type="EMBL" id="TXL61095.1"/>
    </source>
</evidence>
<accession>A0A5C8NJR1</accession>
<dbReference type="EMBL" id="VDUW01000012">
    <property type="protein sequence ID" value="TXL61095.1"/>
    <property type="molecule type" value="Genomic_DNA"/>
</dbReference>
<name>A0A5C8NJR1_9BACI</name>